<comment type="caution">
    <text evidence="1">The sequence shown here is derived from an EMBL/GenBank/DDBJ whole genome shotgun (WGS) entry which is preliminary data.</text>
</comment>
<protein>
    <submittedName>
        <fullName evidence="1">Uncharacterized protein</fullName>
    </submittedName>
</protein>
<sequence>MGFEKNDEGQFIRCGQNESDEEDDDDEEQKEINVDEEESDSKPEEGTHRREIRLKKRQERTEEGSSSGSMTQLLEMIASLQASMNSRRKDQVIPRSRHNEEEKIKPLKTLKTYVLVRDMLRYFLKLPLTFIFDF</sequence>
<evidence type="ECO:0000313" key="2">
    <source>
        <dbReference type="Proteomes" id="UP001060085"/>
    </source>
</evidence>
<keyword evidence="2" id="KW-1185">Reference proteome</keyword>
<organism evidence="1 2">
    <name type="scientific">Catharanthus roseus</name>
    <name type="common">Madagascar periwinkle</name>
    <name type="synonym">Vinca rosea</name>
    <dbReference type="NCBI Taxonomy" id="4058"/>
    <lineage>
        <taxon>Eukaryota</taxon>
        <taxon>Viridiplantae</taxon>
        <taxon>Streptophyta</taxon>
        <taxon>Embryophyta</taxon>
        <taxon>Tracheophyta</taxon>
        <taxon>Spermatophyta</taxon>
        <taxon>Magnoliopsida</taxon>
        <taxon>eudicotyledons</taxon>
        <taxon>Gunneridae</taxon>
        <taxon>Pentapetalae</taxon>
        <taxon>asterids</taxon>
        <taxon>lamiids</taxon>
        <taxon>Gentianales</taxon>
        <taxon>Apocynaceae</taxon>
        <taxon>Rauvolfioideae</taxon>
        <taxon>Vinceae</taxon>
        <taxon>Catharanthinae</taxon>
        <taxon>Catharanthus</taxon>
    </lineage>
</organism>
<accession>A0ACC0ARZ0</accession>
<dbReference type="EMBL" id="CM044705">
    <property type="protein sequence ID" value="KAI5663654.1"/>
    <property type="molecule type" value="Genomic_DNA"/>
</dbReference>
<gene>
    <name evidence="1" type="ORF">M9H77_22977</name>
</gene>
<name>A0ACC0ARZ0_CATRO</name>
<dbReference type="Proteomes" id="UP001060085">
    <property type="component" value="Linkage Group LG05"/>
</dbReference>
<reference evidence="2" key="1">
    <citation type="journal article" date="2023" name="Nat. Plants">
        <title>Single-cell RNA sequencing provides a high-resolution roadmap for understanding the multicellular compartmentation of specialized metabolism.</title>
        <authorList>
            <person name="Sun S."/>
            <person name="Shen X."/>
            <person name="Li Y."/>
            <person name="Li Y."/>
            <person name="Wang S."/>
            <person name="Li R."/>
            <person name="Zhang H."/>
            <person name="Shen G."/>
            <person name="Guo B."/>
            <person name="Wei J."/>
            <person name="Xu J."/>
            <person name="St-Pierre B."/>
            <person name="Chen S."/>
            <person name="Sun C."/>
        </authorList>
    </citation>
    <scope>NUCLEOTIDE SEQUENCE [LARGE SCALE GENOMIC DNA]</scope>
</reference>
<proteinExistence type="predicted"/>
<evidence type="ECO:0000313" key="1">
    <source>
        <dbReference type="EMBL" id="KAI5663654.1"/>
    </source>
</evidence>